<reference evidence="3 4" key="1">
    <citation type="submission" date="2023-10" db="EMBL/GenBank/DDBJ databases">
        <title>Xenorhabdus taiwanensis sp. nov., a symbiotic bacterium associated with the entomopathogenic nematode Steinernema taiwanensis.</title>
        <authorList>
            <person name="Tseng C.T."/>
            <person name="Shu H.Y."/>
            <person name="Chen M.H."/>
            <person name="Fang Y.J."/>
            <person name="Wu T.L."/>
            <person name="Lin Y.C."/>
            <person name="Huang C.J."/>
        </authorList>
    </citation>
    <scope>NUCLEOTIDE SEQUENCE [LARGE SCALE GENOMIC DNA]</scope>
    <source>
        <strain evidence="3 4">TCT-1</strain>
    </source>
</reference>
<evidence type="ECO:0000256" key="1">
    <source>
        <dbReference type="SAM" id="MobiDB-lite"/>
    </source>
</evidence>
<dbReference type="EMBL" id="AP028978">
    <property type="protein sequence ID" value="BET96523.1"/>
    <property type="molecule type" value="Genomic_DNA"/>
</dbReference>
<feature type="domain" description="Anti-CBASS protein Acb1-like N-terminal" evidence="2">
    <location>
        <begin position="92"/>
        <end position="444"/>
    </location>
</feature>
<accession>A0ABM8JV01</accession>
<gene>
    <name evidence="3" type="ORF">TCT1_14440</name>
</gene>
<name>A0ABM8JV01_9GAMM</name>
<evidence type="ECO:0000313" key="3">
    <source>
        <dbReference type="EMBL" id="BET96523.1"/>
    </source>
</evidence>
<evidence type="ECO:0000259" key="2">
    <source>
        <dbReference type="Pfam" id="PF06381"/>
    </source>
</evidence>
<dbReference type="RefSeq" id="WP_374053288.1">
    <property type="nucleotide sequence ID" value="NZ_AP028978.1"/>
</dbReference>
<sequence>MARKQKRQAIKPQRGFALSQTIVDKLASEQYIPTHEEIRNIYGPAKTLGAPKEVTLAMDASLSSAGAYTLIQHAWEHGQGYALGPSFMGYAALSSLTQNGLIRACIETVVDDMTREWIDIKLLDAEEGNSSEDKKKIEDALIGFKVKDIFHKAGEFNGYFGGCLIFIDTGATDNQLLIPLDISEKSAELKNFKRFVLVEPINIFPGRYESTDPLSSRYFNPDTWWILGKEVHSSRLIRICGNEVPILLKPSYNFMGMPQAQLLYDYVIHFQDSRASAARLLEKFSLTAFKTNMEDILTNPNATKSLDGRLAYLASVRSNDGILAIDKEMEDIIKLETPLTGVTDIVRQMLELIVVINRTPAVKSLGISPSGFNATGDSDIRNYNDHVKSQQEKIFRAGLQKALDIIQIVTLGRLNQSVTFDFVDLNKQDAKVAAEIEKLKAERDASLLDSSIVWEKEVRQRLSTDPDSDYFGINVDDTPEVNCGEETENQDGEAYTPQRRTGAGILSPNAGIDSGNGGFG</sequence>
<organism evidence="3 4">
    <name type="scientific">Xenorhabdus taiwanensis</name>
    <dbReference type="NCBI Taxonomy" id="3085177"/>
    <lineage>
        <taxon>Bacteria</taxon>
        <taxon>Pseudomonadati</taxon>
        <taxon>Pseudomonadota</taxon>
        <taxon>Gammaproteobacteria</taxon>
        <taxon>Enterobacterales</taxon>
        <taxon>Morganellaceae</taxon>
        <taxon>Xenorhabdus</taxon>
    </lineage>
</organism>
<feature type="region of interest" description="Disordered" evidence="1">
    <location>
        <begin position="476"/>
        <end position="520"/>
    </location>
</feature>
<protein>
    <submittedName>
        <fullName evidence="3">DUF1073 domain-containing protein</fullName>
    </submittedName>
</protein>
<feature type="compositionally biased region" description="Acidic residues" evidence="1">
    <location>
        <begin position="477"/>
        <end position="491"/>
    </location>
</feature>
<evidence type="ECO:0000313" key="4">
    <source>
        <dbReference type="Proteomes" id="UP001529514"/>
    </source>
</evidence>
<keyword evidence="4" id="KW-1185">Reference proteome</keyword>
<dbReference type="InterPro" id="IPR024459">
    <property type="entry name" value="Acb1-like_N"/>
</dbReference>
<proteinExistence type="predicted"/>
<dbReference type="Pfam" id="PF06381">
    <property type="entry name" value="Phage_portal_3"/>
    <property type="match status" value="1"/>
</dbReference>
<dbReference type="Proteomes" id="UP001529514">
    <property type="component" value="Chromosome"/>
</dbReference>